<dbReference type="EMBL" id="LVLJ01003307">
    <property type="protein sequence ID" value="OAE21924.1"/>
    <property type="molecule type" value="Genomic_DNA"/>
</dbReference>
<comment type="caution">
    <text evidence="2">The sequence shown here is derived from an EMBL/GenBank/DDBJ whole genome shotgun (WGS) entry which is preliminary data.</text>
</comment>
<dbReference type="AlphaFoldDB" id="A0A176VLW3"/>
<dbReference type="InterPro" id="IPR016024">
    <property type="entry name" value="ARM-type_fold"/>
</dbReference>
<name>A0A176VLW3_MARPO</name>
<organism evidence="2 3">
    <name type="scientific">Marchantia polymorpha subsp. ruderalis</name>
    <dbReference type="NCBI Taxonomy" id="1480154"/>
    <lineage>
        <taxon>Eukaryota</taxon>
        <taxon>Viridiplantae</taxon>
        <taxon>Streptophyta</taxon>
        <taxon>Embryophyta</taxon>
        <taxon>Marchantiophyta</taxon>
        <taxon>Marchantiopsida</taxon>
        <taxon>Marchantiidae</taxon>
        <taxon>Marchantiales</taxon>
        <taxon>Marchantiaceae</taxon>
        <taxon>Marchantia</taxon>
    </lineage>
</organism>
<dbReference type="PANTHER" id="PTHR34065:SF1">
    <property type="entry name" value="CELL DIVISION CONTROL PROTEIN 14"/>
    <property type="match status" value="1"/>
</dbReference>
<dbReference type="InterPro" id="IPR012535">
    <property type="entry name" value="Cell_div_Cdc14"/>
</dbReference>
<keyword evidence="3" id="KW-1185">Reference proteome</keyword>
<evidence type="ECO:0000313" key="2">
    <source>
        <dbReference type="EMBL" id="OAE21924.1"/>
    </source>
</evidence>
<gene>
    <name evidence="2" type="ORF">AXG93_242s1050</name>
</gene>
<dbReference type="Pfam" id="PF08045">
    <property type="entry name" value="CDC14"/>
    <property type="match status" value="1"/>
</dbReference>
<sequence>MFLRPPSWADDPLRTSSSSSSSPQGSAQSPIVDFVHSLTNQRLYREVSLSLRTGLRDAKAEFSFLRVKGHRSLTKFLASAVKSEKIIELFLESQSYRELQVVPVLFEHTLAPPKRDSNEQQIISAPSSNEINLALRILEGCCLLDTSSRLLASRHAACKELLSLLLKCEQPEQSACLDALLAVLLDSPANQKELERIHGVRKIAELVKRTDMDDTIRLKCAEFLLLLIGQVLPKQSKPANGFQNVEGRKSVLTAEGARQDVVEILGRRAGVVLDAMASTESAVSDFDTKQTSLRTLAQRLVDLS</sequence>
<feature type="region of interest" description="Disordered" evidence="1">
    <location>
        <begin position="1"/>
        <end position="29"/>
    </location>
</feature>
<accession>A0A176VLW3</accession>
<dbReference type="PANTHER" id="PTHR34065">
    <property type="entry name" value="CELL DIVISION CONTROL PROTEIN 14"/>
    <property type="match status" value="1"/>
</dbReference>
<evidence type="ECO:0000256" key="1">
    <source>
        <dbReference type="SAM" id="MobiDB-lite"/>
    </source>
</evidence>
<reference evidence="2" key="1">
    <citation type="submission" date="2016-03" db="EMBL/GenBank/DDBJ databases">
        <title>Mechanisms controlling the formation of the plant cell surface in tip-growing cells are functionally conserved among land plants.</title>
        <authorList>
            <person name="Honkanen S."/>
            <person name="Jones V.A."/>
            <person name="Morieri G."/>
            <person name="Champion C."/>
            <person name="Hetherington A.J."/>
            <person name="Kelly S."/>
            <person name="Saint-Marcoux D."/>
            <person name="Proust H."/>
            <person name="Prescott H."/>
            <person name="Dolan L."/>
        </authorList>
    </citation>
    <scope>NUCLEOTIDE SEQUENCE [LARGE SCALE GENOMIC DNA]</scope>
    <source>
        <tissue evidence="2">Whole gametophyte</tissue>
    </source>
</reference>
<evidence type="ECO:0000313" key="3">
    <source>
        <dbReference type="Proteomes" id="UP000077202"/>
    </source>
</evidence>
<feature type="compositionally biased region" description="Low complexity" evidence="1">
    <location>
        <begin position="16"/>
        <end position="29"/>
    </location>
</feature>
<proteinExistence type="predicted"/>
<dbReference type="SUPFAM" id="SSF48371">
    <property type="entry name" value="ARM repeat"/>
    <property type="match status" value="1"/>
</dbReference>
<protein>
    <submittedName>
        <fullName evidence="2">Uncharacterized protein</fullName>
    </submittedName>
</protein>
<dbReference type="Proteomes" id="UP000077202">
    <property type="component" value="Unassembled WGS sequence"/>
</dbReference>